<dbReference type="Proteomes" id="UP001622690">
    <property type="component" value="Chromosome"/>
</dbReference>
<evidence type="ECO:0000313" key="2">
    <source>
        <dbReference type="Proteomes" id="UP001622690"/>
    </source>
</evidence>
<accession>A0ABZ1IX36</accession>
<name>A0ABZ1IX36_9ACTN</name>
<reference evidence="1 2" key="1">
    <citation type="submission" date="2022-10" db="EMBL/GenBank/DDBJ databases">
        <title>The complete genomes of actinobacterial strains from the NBC collection.</title>
        <authorList>
            <person name="Joergensen T.S."/>
            <person name="Alvarez Arevalo M."/>
            <person name="Sterndorff E.B."/>
            <person name="Faurdal D."/>
            <person name="Vuksanovic O."/>
            <person name="Mourched A.-S."/>
            <person name="Charusanti P."/>
            <person name="Shaw S."/>
            <person name="Blin K."/>
            <person name="Weber T."/>
        </authorList>
    </citation>
    <scope>NUCLEOTIDE SEQUENCE [LARGE SCALE GENOMIC DNA]</scope>
    <source>
        <strain evidence="1 2">NBC_00206</strain>
    </source>
</reference>
<dbReference type="RefSeq" id="WP_406257593.1">
    <property type="nucleotide sequence ID" value="NZ_CP108125.1"/>
</dbReference>
<organism evidence="1 2">
    <name type="scientific">Streptomyces nigra</name>
    <dbReference type="NCBI Taxonomy" id="1827580"/>
    <lineage>
        <taxon>Bacteria</taxon>
        <taxon>Bacillati</taxon>
        <taxon>Actinomycetota</taxon>
        <taxon>Actinomycetes</taxon>
        <taxon>Kitasatosporales</taxon>
        <taxon>Streptomycetaceae</taxon>
        <taxon>Streptomyces</taxon>
    </lineage>
</organism>
<dbReference type="EMBL" id="CP108125">
    <property type="protein sequence ID" value="WTO83121.1"/>
    <property type="molecule type" value="Genomic_DNA"/>
</dbReference>
<gene>
    <name evidence="1" type="ORF">OHU27_12080</name>
</gene>
<protein>
    <submittedName>
        <fullName evidence="1">Uncharacterized protein</fullName>
    </submittedName>
</protein>
<evidence type="ECO:0000313" key="1">
    <source>
        <dbReference type="EMBL" id="WTO83121.1"/>
    </source>
</evidence>
<sequence length="231" mass="26293">MTDTAGSGVDDDNGWTERLAWAYGLIAPDSAERASALARLVRAREEAESARLRVNETWLPSPRLRVTARDRAAAQKAYSEAASRCMPEALWSAPASGEINTWAGLPFAMLFLEWEARYPQEWTQHAKAWGTKESLIRQLAIANHDGQVRTKLVDLVDLAVQRPYRCKDREYVRVARAVDGGELRGRLHRAYRSENPWAQLHAGYVLWLLDHPEVPNTRHVWRTWLSDTHTP</sequence>
<keyword evidence="2" id="KW-1185">Reference proteome</keyword>
<proteinExistence type="predicted"/>